<dbReference type="InterPro" id="IPR001757">
    <property type="entry name" value="P_typ_ATPase"/>
</dbReference>
<name>J9D4Z0_EDHAE</name>
<evidence type="ECO:0000256" key="4">
    <source>
        <dbReference type="ARBA" id="ARBA00022692"/>
    </source>
</evidence>
<organism evidence="18 19">
    <name type="scientific">Edhazardia aedis (strain USNM 41457)</name>
    <name type="common">Microsporidian parasite</name>
    <dbReference type="NCBI Taxonomy" id="1003232"/>
    <lineage>
        <taxon>Eukaryota</taxon>
        <taxon>Fungi</taxon>
        <taxon>Fungi incertae sedis</taxon>
        <taxon>Microsporidia</taxon>
        <taxon>Edhazardia</taxon>
    </lineage>
</organism>
<evidence type="ECO:0000256" key="11">
    <source>
        <dbReference type="ARBA" id="ARBA00022989"/>
    </source>
</evidence>
<feature type="transmembrane region" description="Helical" evidence="14">
    <location>
        <begin position="372"/>
        <end position="393"/>
    </location>
</feature>
<dbReference type="SUPFAM" id="SSF56784">
    <property type="entry name" value="HAD-like"/>
    <property type="match status" value="1"/>
</dbReference>
<feature type="transmembrane region" description="Helical" evidence="14">
    <location>
        <begin position="846"/>
        <end position="866"/>
    </location>
</feature>
<dbReference type="InterPro" id="IPR006068">
    <property type="entry name" value="ATPase_P-typ_cation-transptr_C"/>
</dbReference>
<evidence type="ECO:0000256" key="7">
    <source>
        <dbReference type="ARBA" id="ARBA00022837"/>
    </source>
</evidence>
<feature type="domain" description="Cation-transporting P-type ATPase C-terminal" evidence="16">
    <location>
        <begin position="804"/>
        <end position="965"/>
    </location>
</feature>
<keyword evidence="3 14" id="KW-0109">Calcium transport</keyword>
<keyword evidence="6 14" id="KW-0547">Nucleotide-binding</keyword>
<evidence type="ECO:0000313" key="19">
    <source>
        <dbReference type="Proteomes" id="UP000003163"/>
    </source>
</evidence>
<evidence type="ECO:0000259" key="15">
    <source>
        <dbReference type="Pfam" id="PF00122"/>
    </source>
</evidence>
<dbReference type="InterPro" id="IPR036412">
    <property type="entry name" value="HAD-like_sf"/>
</dbReference>
<evidence type="ECO:0000256" key="8">
    <source>
        <dbReference type="ARBA" id="ARBA00022840"/>
    </source>
</evidence>
<dbReference type="EC" id="7.2.2.10" evidence="14"/>
<evidence type="ECO:0000256" key="10">
    <source>
        <dbReference type="ARBA" id="ARBA00022967"/>
    </source>
</evidence>
<dbReference type="GO" id="GO:0046872">
    <property type="term" value="F:metal ion binding"/>
    <property type="evidence" value="ECO:0007669"/>
    <property type="project" value="UniProtKB-KW"/>
</dbReference>
<evidence type="ECO:0000259" key="16">
    <source>
        <dbReference type="Pfam" id="PF00689"/>
    </source>
</evidence>
<dbReference type="Gene3D" id="2.70.150.10">
    <property type="entry name" value="Calcium-transporting ATPase, cytoplasmic transduction domain A"/>
    <property type="match status" value="1"/>
</dbReference>
<keyword evidence="10" id="KW-1278">Translocase</keyword>
<dbReference type="Gene3D" id="1.20.1110.10">
    <property type="entry name" value="Calcium-transporting ATPase, transmembrane domain"/>
    <property type="match status" value="2"/>
</dbReference>
<keyword evidence="9" id="KW-0460">Magnesium</keyword>
<evidence type="ECO:0000256" key="2">
    <source>
        <dbReference type="ARBA" id="ARBA00022448"/>
    </source>
</evidence>
<comment type="similarity">
    <text evidence="14">Belongs to the cation transport ATPase (P-type) (TC 3.A.3) family.</text>
</comment>
<evidence type="ECO:0000256" key="13">
    <source>
        <dbReference type="ARBA" id="ARBA00023136"/>
    </source>
</evidence>
<feature type="transmembrane region" description="Helical" evidence="14">
    <location>
        <begin position="810"/>
        <end position="826"/>
    </location>
</feature>
<dbReference type="PANTHER" id="PTHR24093">
    <property type="entry name" value="CATION TRANSPORTING ATPASE"/>
    <property type="match status" value="1"/>
</dbReference>
<comment type="caution">
    <text evidence="18">The sequence shown here is derived from an EMBL/GenBank/DDBJ whole genome shotgun (WGS) entry which is preliminary data.</text>
</comment>
<keyword evidence="4 14" id="KW-0812">Transmembrane</keyword>
<feature type="transmembrane region" description="Helical" evidence="14">
    <location>
        <begin position="173"/>
        <end position="192"/>
    </location>
</feature>
<feature type="domain" description="Cation-transporting P-type ATPase N-terminal" evidence="17">
    <location>
        <begin position="122"/>
        <end position="159"/>
    </location>
</feature>
<dbReference type="PRINTS" id="PR00119">
    <property type="entry name" value="CATATPASE"/>
</dbReference>
<gene>
    <name evidence="18" type="ORF">EDEG_02710</name>
</gene>
<keyword evidence="19" id="KW-1185">Reference proteome</keyword>
<keyword evidence="12 14" id="KW-0406">Ion transport</keyword>
<proteinExistence type="inferred from homology"/>
<dbReference type="GO" id="GO:0005524">
    <property type="term" value="F:ATP binding"/>
    <property type="evidence" value="ECO:0007669"/>
    <property type="project" value="UniProtKB-KW"/>
</dbReference>
<dbReference type="GO" id="GO:0016887">
    <property type="term" value="F:ATP hydrolysis activity"/>
    <property type="evidence" value="ECO:0007669"/>
    <property type="project" value="InterPro"/>
</dbReference>
<evidence type="ECO:0000256" key="6">
    <source>
        <dbReference type="ARBA" id="ARBA00022741"/>
    </source>
</evidence>
<dbReference type="Pfam" id="PF13246">
    <property type="entry name" value="Cation_ATPase"/>
    <property type="match status" value="1"/>
</dbReference>
<accession>J9D4Z0</accession>
<dbReference type="HOGENOM" id="CLU_002360_9_2_1"/>
<keyword evidence="5" id="KW-0479">Metal-binding</keyword>
<comment type="caution">
    <text evidence="14">Lacks conserved residue(s) required for the propagation of feature annotation.</text>
</comment>
<dbReference type="InterPro" id="IPR044492">
    <property type="entry name" value="P_typ_ATPase_HD_dom"/>
</dbReference>
<evidence type="ECO:0000256" key="1">
    <source>
        <dbReference type="ARBA" id="ARBA00004127"/>
    </source>
</evidence>
<evidence type="ECO:0000256" key="14">
    <source>
        <dbReference type="RuleBase" id="RU361146"/>
    </source>
</evidence>
<feature type="domain" description="P-type ATPase A" evidence="15">
    <location>
        <begin position="214"/>
        <end position="314"/>
    </location>
</feature>
<dbReference type="EMBL" id="AFBI03000052">
    <property type="protein sequence ID" value="EJW02886.1"/>
    <property type="molecule type" value="Genomic_DNA"/>
</dbReference>
<dbReference type="VEuPathDB" id="MicrosporidiaDB:EDEG_02710"/>
<dbReference type="Pfam" id="PF00122">
    <property type="entry name" value="E1-E2_ATPase"/>
    <property type="match status" value="1"/>
</dbReference>
<feature type="transmembrane region" description="Helical" evidence="14">
    <location>
        <begin position="333"/>
        <end position="352"/>
    </location>
</feature>
<dbReference type="InterPro" id="IPR006408">
    <property type="entry name" value="P-type_ATPase_IIB"/>
</dbReference>
<dbReference type="InterPro" id="IPR018303">
    <property type="entry name" value="ATPase_P-typ_P_site"/>
</dbReference>
<dbReference type="Pfam" id="PF00690">
    <property type="entry name" value="Cation_ATPase_N"/>
    <property type="match status" value="1"/>
</dbReference>
<dbReference type="SFLD" id="SFLDS00003">
    <property type="entry name" value="Haloacid_Dehalogenase"/>
    <property type="match status" value="1"/>
</dbReference>
<dbReference type="InterPro" id="IPR008250">
    <property type="entry name" value="ATPase_P-typ_transduc_dom_A_sf"/>
</dbReference>
<reference evidence="19" key="2">
    <citation type="submission" date="2015-07" db="EMBL/GenBank/DDBJ databases">
        <title>Contrasting host-pathogen interactions and genome evolution in two generalist and specialist microsporidian pathogens of mosquitoes.</title>
        <authorList>
            <consortium name="The Broad Institute Genomics Platform"/>
            <consortium name="The Broad Institute Genome Sequencing Center for Infectious Disease"/>
            <person name="Cuomo C.A."/>
            <person name="Sanscrainte N.D."/>
            <person name="Goldberg J.M."/>
            <person name="Heiman D."/>
            <person name="Young S."/>
            <person name="Zeng Q."/>
            <person name="Becnel J.J."/>
            <person name="Birren B.W."/>
        </authorList>
    </citation>
    <scope>NUCLEOTIDE SEQUENCE [LARGE SCALE GENOMIC DNA]</scope>
    <source>
        <strain evidence="19">USNM 41457</strain>
    </source>
</reference>
<keyword evidence="13 14" id="KW-0472">Membrane</keyword>
<dbReference type="SFLD" id="SFLDG00002">
    <property type="entry name" value="C1.7:_P-type_atpase_like"/>
    <property type="match status" value="1"/>
</dbReference>
<dbReference type="FunCoup" id="J9D4Z0">
    <property type="interactions" value="81"/>
</dbReference>
<dbReference type="SFLD" id="SFLDF00027">
    <property type="entry name" value="p-type_atpase"/>
    <property type="match status" value="1"/>
</dbReference>
<evidence type="ECO:0000256" key="5">
    <source>
        <dbReference type="ARBA" id="ARBA00022723"/>
    </source>
</evidence>
<dbReference type="AlphaFoldDB" id="J9D4Z0"/>
<dbReference type="Proteomes" id="UP000003163">
    <property type="component" value="Unassembled WGS sequence"/>
</dbReference>
<evidence type="ECO:0000256" key="3">
    <source>
        <dbReference type="ARBA" id="ARBA00022568"/>
    </source>
</evidence>
<dbReference type="SUPFAM" id="SSF81660">
    <property type="entry name" value="Metal cation-transporting ATPase, ATP-binding domain N"/>
    <property type="match status" value="1"/>
</dbReference>
<keyword evidence="8 14" id="KW-0067">ATP-binding</keyword>
<evidence type="ECO:0000259" key="17">
    <source>
        <dbReference type="Pfam" id="PF00690"/>
    </source>
</evidence>
<dbReference type="SUPFAM" id="SSF81653">
    <property type="entry name" value="Calcium ATPase, transduction domain A"/>
    <property type="match status" value="1"/>
</dbReference>
<feature type="transmembrane region" description="Helical" evidence="14">
    <location>
        <begin position="912"/>
        <end position="935"/>
    </location>
</feature>
<dbReference type="PRINTS" id="PR00121">
    <property type="entry name" value="NAKATPASE"/>
</dbReference>
<reference evidence="18 19" key="1">
    <citation type="submission" date="2011-08" db="EMBL/GenBank/DDBJ databases">
        <authorList>
            <person name="Liu Z.J."/>
            <person name="Shi F.L."/>
            <person name="Lu J.Q."/>
            <person name="Li M."/>
            <person name="Wang Z.L."/>
        </authorList>
    </citation>
    <scope>NUCLEOTIDE SEQUENCE [LARGE SCALE GENOMIC DNA]</scope>
    <source>
        <strain evidence="18 19">USNM 41457</strain>
    </source>
</reference>
<dbReference type="InterPro" id="IPR059000">
    <property type="entry name" value="ATPase_P-type_domA"/>
</dbReference>
<dbReference type="GO" id="GO:0012505">
    <property type="term" value="C:endomembrane system"/>
    <property type="evidence" value="ECO:0007669"/>
    <property type="project" value="UniProtKB-SubCell"/>
</dbReference>
<comment type="catalytic activity">
    <reaction evidence="14">
        <text>Ca(2+)(in) + ATP + H2O = Ca(2+)(out) + ADP + phosphate + H(+)</text>
        <dbReference type="Rhea" id="RHEA:18105"/>
        <dbReference type="ChEBI" id="CHEBI:15377"/>
        <dbReference type="ChEBI" id="CHEBI:15378"/>
        <dbReference type="ChEBI" id="CHEBI:29108"/>
        <dbReference type="ChEBI" id="CHEBI:30616"/>
        <dbReference type="ChEBI" id="CHEBI:43474"/>
        <dbReference type="ChEBI" id="CHEBI:456216"/>
        <dbReference type="EC" id="7.2.2.10"/>
    </reaction>
</comment>
<dbReference type="GO" id="GO:0005886">
    <property type="term" value="C:plasma membrane"/>
    <property type="evidence" value="ECO:0007669"/>
    <property type="project" value="TreeGrafter"/>
</dbReference>
<dbReference type="InterPro" id="IPR004014">
    <property type="entry name" value="ATPase_P-typ_cation-transptr_N"/>
</dbReference>
<dbReference type="PANTHER" id="PTHR24093:SF369">
    <property type="entry name" value="CALCIUM-TRANSPORTING ATPASE"/>
    <property type="match status" value="1"/>
</dbReference>
<comment type="function">
    <text evidence="14">Catalyzes the hydrolysis of ATP coupled with the transport of calcium.</text>
</comment>
<dbReference type="PROSITE" id="PS00154">
    <property type="entry name" value="ATPASE_E1_E2"/>
    <property type="match status" value="1"/>
</dbReference>
<comment type="subcellular location">
    <subcellularLocation>
        <location evidence="1">Endomembrane system</location>
        <topology evidence="1">Multi-pass membrane protein</topology>
    </subcellularLocation>
    <subcellularLocation>
        <location evidence="14">Membrane</location>
        <topology evidence="14">Multi-pass membrane protein</topology>
    </subcellularLocation>
</comment>
<dbReference type="InterPro" id="IPR023298">
    <property type="entry name" value="ATPase_P-typ_TM_dom_sf"/>
</dbReference>
<dbReference type="Gene3D" id="3.40.1110.10">
    <property type="entry name" value="Calcium-transporting ATPase, cytoplasmic domain N"/>
    <property type="match status" value="1"/>
</dbReference>
<dbReference type="NCBIfam" id="TIGR01494">
    <property type="entry name" value="ATPase_P-type"/>
    <property type="match status" value="2"/>
</dbReference>
<protein>
    <recommendedName>
        <fullName evidence="14">Calcium-transporting ATPase</fullName>
        <ecNumber evidence="14">7.2.2.10</ecNumber>
    </recommendedName>
</protein>
<dbReference type="InterPro" id="IPR023299">
    <property type="entry name" value="ATPase_P-typ_cyto_dom_N"/>
</dbReference>
<dbReference type="STRING" id="1003232.J9D4Z0"/>
<dbReference type="GO" id="GO:0005388">
    <property type="term" value="F:P-type calcium transporter activity"/>
    <property type="evidence" value="ECO:0007669"/>
    <property type="project" value="UniProtKB-EC"/>
</dbReference>
<feature type="transmembrane region" description="Helical" evidence="14">
    <location>
        <begin position="942"/>
        <end position="966"/>
    </location>
</feature>
<dbReference type="SUPFAM" id="SSF81665">
    <property type="entry name" value="Calcium ATPase, transmembrane domain M"/>
    <property type="match status" value="1"/>
</dbReference>
<evidence type="ECO:0000313" key="18">
    <source>
        <dbReference type="EMBL" id="EJW02886.1"/>
    </source>
</evidence>
<dbReference type="Pfam" id="PF00689">
    <property type="entry name" value="Cation_ATPase_C"/>
    <property type="match status" value="1"/>
</dbReference>
<dbReference type="Gene3D" id="3.40.50.1000">
    <property type="entry name" value="HAD superfamily/HAD-like"/>
    <property type="match status" value="1"/>
</dbReference>
<evidence type="ECO:0000256" key="12">
    <source>
        <dbReference type="ARBA" id="ARBA00023065"/>
    </source>
</evidence>
<dbReference type="NCBIfam" id="TIGR01517">
    <property type="entry name" value="ATPase-IIB_Ca"/>
    <property type="match status" value="1"/>
</dbReference>
<feature type="transmembrane region" description="Helical" evidence="14">
    <location>
        <begin position="148"/>
        <end position="167"/>
    </location>
</feature>
<dbReference type="OrthoDB" id="3352408at2759"/>
<sequence>MKQVYDNVKVSSNETIAMNNVEITTIKQYFTVTADEFSKVIESRNFGSISDCQNFEMLCSALYRDDITGNMIFGNEESLNALKREYRNIPNSFFVENKLYKNFKGEETNKMEYLYRVLSRYIYGKNGIQYVKQTKILKLVLDNLSDKTLLLLIAAALLSLAIGIYKIKVENDNLAWIEGFSILCAVFLIVLINSFNQYSQEKTFHSLDRTKHSHKIKFFRNGKLDTIQSEDIVVGDCIYLEPGDILPADCILLDNNTIICDESMISGESEGVYKSRQKDPFLISGTYVIYGTGKALVLCVGYNSIRGKIHSQMQTERQKTPLEQKLDKLAGNLAVKALYISLVLLFIHTIKLLSNTSRFQINSVIHMLVESISIIVMAIPEGLPMSITIALSFGTRRMMSDKILVKNLSACETMNNTNIICTDKTGTLTHNEMSIKYFFGGNRYILLENCYSEEKNNLIEKIDETTNLDILLKNIALNSTAFENNEGVYVGSQSEVALLKILKAHNVDYESMRKNANVVLKVPFSSENKYMATVIQEGSKYYVFFKGASEKIIENCEFESHKSEIRSIRKNNLLKFIETCDKKCYRTMGFSYLELDHFDKEAAALGNYSATFLCAVAMEDPLRENVKEKIELCKKAGIVVVMLTGDKLAMAQHLAKKLKIWDESNLCITGNDFRSMSDEELDRKIHKIRVIARASPIDKRRFVEFMQKKGCIVAVTGDGTNDGPALKIAHVGFGMGISGTEIAKEAANIILLNDDFSSLTKCIEWGRCINNSVRKFIQYQLATTYTTIIIATLNSVTASKNDTVFSPIKLLWINLIMDTFAALALSTDKPTENLLENSPEPTNHPIITSNMYLFIFVTATYQLIAISILLLRGLSCTFIFNTFIFLQIFNQINARSLEPSQNPFSGLLKNYIFIGTNLIVIILQFFIVNCFGMVFKTEKLSVYEWFSSLSIGSTIIFVFIIVRFFASIFCSKNTCNIRKSCKNIANEVEKMNELRNSPLMLK</sequence>
<evidence type="ECO:0000256" key="9">
    <source>
        <dbReference type="ARBA" id="ARBA00022842"/>
    </source>
</evidence>
<dbReference type="InterPro" id="IPR023214">
    <property type="entry name" value="HAD_sf"/>
</dbReference>
<keyword evidence="2 14" id="KW-0813">Transport</keyword>
<keyword evidence="11 14" id="KW-1133">Transmembrane helix</keyword>
<dbReference type="InParanoid" id="J9D4Z0"/>
<keyword evidence="7 14" id="KW-0106">Calcium</keyword>
<dbReference type="OMA" id="QLAVTFM"/>